<reference evidence="1 2" key="1">
    <citation type="submission" date="2011-04" db="EMBL/GenBank/DDBJ databases">
        <title>The Genome Sequence of Dysgonomonas gadei ATCC BAA-286.</title>
        <authorList>
            <consortium name="The Broad Institute Genome Sequencing Platform"/>
            <person name="Earl A."/>
            <person name="Ward D."/>
            <person name="Feldgarden M."/>
            <person name="Gevers D."/>
            <person name="Pudlo N."/>
            <person name="Martens E."/>
            <person name="Allen-Vercoe E."/>
            <person name="Young S.K."/>
            <person name="Zeng Q."/>
            <person name="Gargeya S."/>
            <person name="Fitzgerald M."/>
            <person name="Haas B."/>
            <person name="Abouelleil A."/>
            <person name="Alvarado L."/>
            <person name="Arachchi H.M."/>
            <person name="Berlin A."/>
            <person name="Brown A."/>
            <person name="Chapman S.B."/>
            <person name="Chen Z."/>
            <person name="Dunbar C."/>
            <person name="Freedman E."/>
            <person name="Gearin G."/>
            <person name="Gellesch M."/>
            <person name="Goldberg J."/>
            <person name="Griggs A."/>
            <person name="Gujja S."/>
            <person name="Heiman D."/>
            <person name="Howarth C."/>
            <person name="Larson L."/>
            <person name="Lui A."/>
            <person name="MacDonald P.J.P."/>
            <person name="Mehta T."/>
            <person name="Montmayeur A."/>
            <person name="Murphy C."/>
            <person name="Neiman D."/>
            <person name="Pearson M."/>
            <person name="Priest M."/>
            <person name="Roberts A."/>
            <person name="Saif S."/>
            <person name="Shea T."/>
            <person name="Shenoy N."/>
            <person name="Sisk P."/>
            <person name="Stolte C."/>
            <person name="Sykes S."/>
            <person name="Yandava C."/>
            <person name="Wortman J."/>
            <person name="Nusbaum C."/>
            <person name="Birren B."/>
        </authorList>
    </citation>
    <scope>NUCLEOTIDE SEQUENCE [LARGE SCALE GENOMIC DNA]</scope>
    <source>
        <strain evidence="1 2">ATCC BAA-286</strain>
    </source>
</reference>
<sequence>MKFEPTYDYRQSDFDKEENQILWKFGELIKNLIIISSDADTQRYIIGIGAAPDEMALDFDSYFTLSYNQYLDNRLLIKDAFDELMLLNDIFERYSVDKSSDFWDDSLLDTNNDWSIVRNKAKRILEIMGWDNLDIECDYTNIYDGKHIIGQQTITRLVNKKA</sequence>
<evidence type="ECO:0000313" key="2">
    <source>
        <dbReference type="Proteomes" id="UP000004913"/>
    </source>
</evidence>
<dbReference type="OrthoDB" id="1495982at2"/>
<evidence type="ECO:0000313" key="1">
    <source>
        <dbReference type="EMBL" id="EGJ99803.1"/>
    </source>
</evidence>
<dbReference type="eggNOG" id="ENOG5033X7E">
    <property type="taxonomic scope" value="Bacteria"/>
</dbReference>
<protein>
    <submittedName>
        <fullName evidence="1">Uncharacterized protein</fullName>
    </submittedName>
</protein>
<proteinExistence type="predicted"/>
<dbReference type="EMBL" id="ADLV01000051">
    <property type="protein sequence ID" value="EGJ99803.1"/>
    <property type="molecule type" value="Genomic_DNA"/>
</dbReference>
<comment type="caution">
    <text evidence="1">The sequence shown here is derived from an EMBL/GenBank/DDBJ whole genome shotgun (WGS) entry which is preliminary data.</text>
</comment>
<accession>F5J3B1</accession>
<dbReference type="STRING" id="742766.HMPREF9455_03828"/>
<dbReference type="AlphaFoldDB" id="F5J3B1"/>
<gene>
    <name evidence="1" type="ORF">HMPREF9455_03828</name>
</gene>
<dbReference type="HOGENOM" id="CLU_1632768_0_0_10"/>
<dbReference type="RefSeq" id="WP_006801359.1">
    <property type="nucleotide sequence ID" value="NZ_GL891991.1"/>
</dbReference>
<keyword evidence="2" id="KW-1185">Reference proteome</keyword>
<name>F5J3B1_9BACT</name>
<dbReference type="Proteomes" id="UP000004913">
    <property type="component" value="Unassembled WGS sequence"/>
</dbReference>
<organism evidence="1 2">
    <name type="scientific">Dysgonomonas gadei ATCC BAA-286</name>
    <dbReference type="NCBI Taxonomy" id="742766"/>
    <lineage>
        <taxon>Bacteria</taxon>
        <taxon>Pseudomonadati</taxon>
        <taxon>Bacteroidota</taxon>
        <taxon>Bacteroidia</taxon>
        <taxon>Bacteroidales</taxon>
        <taxon>Dysgonomonadaceae</taxon>
        <taxon>Dysgonomonas</taxon>
    </lineage>
</organism>